<dbReference type="InterPro" id="IPR036759">
    <property type="entry name" value="TPK_catalytic_sf"/>
</dbReference>
<accession>A0ABY5BP04</accession>
<name>A0ABY5BP04_9LACO</name>
<evidence type="ECO:0000313" key="7">
    <source>
        <dbReference type="EMBL" id="USS85295.1"/>
    </source>
</evidence>
<dbReference type="Pfam" id="PF04265">
    <property type="entry name" value="TPK_B1_binding"/>
    <property type="match status" value="1"/>
</dbReference>
<dbReference type="InterPro" id="IPR007371">
    <property type="entry name" value="TPK_catalytic"/>
</dbReference>
<keyword evidence="8" id="KW-1185">Reference proteome</keyword>
<evidence type="ECO:0000256" key="1">
    <source>
        <dbReference type="ARBA" id="ARBA00022679"/>
    </source>
</evidence>
<keyword evidence="2" id="KW-0547">Nucleotide-binding</keyword>
<evidence type="ECO:0000256" key="2">
    <source>
        <dbReference type="ARBA" id="ARBA00022741"/>
    </source>
</evidence>
<dbReference type="Pfam" id="PF04263">
    <property type="entry name" value="TPK_catalytic"/>
    <property type="match status" value="1"/>
</dbReference>
<dbReference type="PANTHER" id="PTHR41299">
    <property type="entry name" value="THIAMINE PYROPHOSPHOKINASE"/>
    <property type="match status" value="1"/>
</dbReference>
<evidence type="ECO:0000256" key="5">
    <source>
        <dbReference type="NCBIfam" id="TIGR01378"/>
    </source>
</evidence>
<evidence type="ECO:0000256" key="4">
    <source>
        <dbReference type="ARBA" id="ARBA00022840"/>
    </source>
</evidence>
<organism evidence="7 8">
    <name type="scientific">Fructilactobacillus myrtifloralis</name>
    <dbReference type="NCBI Taxonomy" id="2940301"/>
    <lineage>
        <taxon>Bacteria</taxon>
        <taxon>Bacillati</taxon>
        <taxon>Bacillota</taxon>
        <taxon>Bacilli</taxon>
        <taxon>Lactobacillales</taxon>
        <taxon>Lactobacillaceae</taxon>
        <taxon>Fructilactobacillus</taxon>
    </lineage>
</organism>
<sequence length="219" mass="24197">MATQPIPRVNLLAGGPATEWPPALQAELSQAPCVGIDRGTLHLLDLGITPVAAIGDFDSITATELATVQTQVDVVHQSSPIKDQTDTELALQFAGEQFPAAQLYLYGFSGGRLDQLLTNLLMGYRPFLQGVVERLTLQDAQNWVRFFRPGTHQVTCQVGMKYLDFVALEPTTLTLPDEKYQLDRFAVTRPTSFSSNEFMGQTAHFNFDRGLLMVIQSHD</sequence>
<dbReference type="Proteomes" id="UP001056707">
    <property type="component" value="Chromosome"/>
</dbReference>
<reference evidence="7" key="1">
    <citation type="submission" date="2022-05" db="EMBL/GenBank/DDBJ databases">
        <authorList>
            <person name="Oliphant S.A."/>
            <person name="Watson-Haigh N.S."/>
            <person name="Sumby K.M."/>
            <person name="Gardner J.M."/>
            <person name="Jiranek V."/>
        </authorList>
    </citation>
    <scope>NUCLEOTIDE SEQUENCE</scope>
    <source>
        <strain evidence="7">KI16_H9</strain>
    </source>
</reference>
<dbReference type="SUPFAM" id="SSF63999">
    <property type="entry name" value="Thiamin pyrophosphokinase, catalytic domain"/>
    <property type="match status" value="1"/>
</dbReference>
<dbReference type="EC" id="2.7.6.2" evidence="5"/>
<dbReference type="GO" id="GO:0004788">
    <property type="term" value="F:thiamine diphosphokinase activity"/>
    <property type="evidence" value="ECO:0007669"/>
    <property type="project" value="UniProtKB-EC"/>
</dbReference>
<protein>
    <recommendedName>
        <fullName evidence="5">Thiamine diphosphokinase</fullName>
        <ecNumber evidence="5">2.7.6.2</ecNumber>
    </recommendedName>
</protein>
<feature type="domain" description="Thiamin pyrophosphokinase thiamin-binding" evidence="6">
    <location>
        <begin position="150"/>
        <end position="213"/>
    </location>
</feature>
<dbReference type="NCBIfam" id="TIGR01378">
    <property type="entry name" value="thi_PPkinase"/>
    <property type="match status" value="1"/>
</dbReference>
<dbReference type="InterPro" id="IPR007373">
    <property type="entry name" value="Thiamin_PyroPKinase_B1-bd"/>
</dbReference>
<proteinExistence type="predicted"/>
<dbReference type="InterPro" id="IPR053149">
    <property type="entry name" value="TPK"/>
</dbReference>
<keyword evidence="4" id="KW-0067">ATP-binding</keyword>
<evidence type="ECO:0000259" key="6">
    <source>
        <dbReference type="SMART" id="SM00983"/>
    </source>
</evidence>
<dbReference type="PANTHER" id="PTHR41299:SF1">
    <property type="entry name" value="THIAMINE PYROPHOSPHOKINASE"/>
    <property type="match status" value="1"/>
</dbReference>
<evidence type="ECO:0000313" key="8">
    <source>
        <dbReference type="Proteomes" id="UP001056707"/>
    </source>
</evidence>
<gene>
    <name evidence="7" type="ORF">M3M35_01125</name>
</gene>
<dbReference type="CDD" id="cd07995">
    <property type="entry name" value="TPK"/>
    <property type="match status" value="1"/>
</dbReference>
<dbReference type="SMART" id="SM00983">
    <property type="entry name" value="TPK_B1_binding"/>
    <property type="match status" value="1"/>
</dbReference>
<keyword evidence="1 7" id="KW-0808">Transferase</keyword>
<dbReference type="RefSeq" id="WP_252750190.1">
    <property type="nucleotide sequence ID" value="NZ_CP097116.1"/>
</dbReference>
<dbReference type="Gene3D" id="3.40.50.10240">
    <property type="entry name" value="Thiamin pyrophosphokinase, catalytic domain"/>
    <property type="match status" value="1"/>
</dbReference>
<dbReference type="EMBL" id="CP097116">
    <property type="protein sequence ID" value="USS85295.1"/>
    <property type="molecule type" value="Genomic_DNA"/>
</dbReference>
<evidence type="ECO:0000256" key="3">
    <source>
        <dbReference type="ARBA" id="ARBA00022777"/>
    </source>
</evidence>
<dbReference type="InterPro" id="IPR006282">
    <property type="entry name" value="Thi_PPkinase"/>
</dbReference>
<keyword evidence="3" id="KW-0418">Kinase</keyword>